<dbReference type="EMBL" id="SLUI01000009">
    <property type="protein sequence ID" value="TCL36103.1"/>
    <property type="molecule type" value="Genomic_DNA"/>
</dbReference>
<name>A0A4V2Q8E5_9FIRM</name>
<keyword evidence="3" id="KW-1185">Reference proteome</keyword>
<comment type="caution">
    <text evidence="2">The sequence shown here is derived from an EMBL/GenBank/DDBJ whole genome shotgun (WGS) entry which is preliminary data.</text>
</comment>
<dbReference type="AlphaFoldDB" id="A0A4V2Q8E5"/>
<dbReference type="OrthoDB" id="2662123at2"/>
<gene>
    <name evidence="2" type="ORF">EV210_10952</name>
</gene>
<evidence type="ECO:0000256" key="1">
    <source>
        <dbReference type="SAM" id="Phobius"/>
    </source>
</evidence>
<accession>A0A4V2Q8E5</accession>
<dbReference type="Proteomes" id="UP000295063">
    <property type="component" value="Unassembled WGS sequence"/>
</dbReference>
<dbReference type="Pfam" id="PF12841">
    <property type="entry name" value="YvrJ"/>
    <property type="match status" value="1"/>
</dbReference>
<evidence type="ECO:0000313" key="3">
    <source>
        <dbReference type="Proteomes" id="UP000295063"/>
    </source>
</evidence>
<dbReference type="RefSeq" id="WP_132081734.1">
    <property type="nucleotide sequence ID" value="NZ_SLUI01000009.1"/>
</dbReference>
<protein>
    <submittedName>
        <fullName evidence="2">YvrJ-like protein</fullName>
    </submittedName>
</protein>
<feature type="transmembrane region" description="Helical" evidence="1">
    <location>
        <begin position="6"/>
        <end position="23"/>
    </location>
</feature>
<keyword evidence="1" id="KW-0812">Transmembrane</keyword>
<keyword evidence="1" id="KW-1133">Transmembrane helix</keyword>
<evidence type="ECO:0000313" key="2">
    <source>
        <dbReference type="EMBL" id="TCL36103.1"/>
    </source>
</evidence>
<reference evidence="2 3" key="1">
    <citation type="submission" date="2019-03" db="EMBL/GenBank/DDBJ databases">
        <title>Genomic Encyclopedia of Type Strains, Phase IV (KMG-IV): sequencing the most valuable type-strain genomes for metagenomic binning, comparative biology and taxonomic classification.</title>
        <authorList>
            <person name="Goeker M."/>
        </authorList>
    </citation>
    <scope>NUCLEOTIDE SEQUENCE [LARGE SCALE GENOMIC DNA]</scope>
    <source>
        <strain evidence="2 3">DSM 15969</strain>
    </source>
</reference>
<sequence length="47" mass="5273">MEQLLTYAANYGFPMVISLFLLLRIETKLEQLTNSISELAKVIATKG</sequence>
<dbReference type="InterPro" id="IPR024419">
    <property type="entry name" value="YvrJ"/>
</dbReference>
<proteinExistence type="predicted"/>
<organism evidence="2 3">
    <name type="scientific">Anaerospora hongkongensis</name>
    <dbReference type="NCBI Taxonomy" id="244830"/>
    <lineage>
        <taxon>Bacteria</taxon>
        <taxon>Bacillati</taxon>
        <taxon>Bacillota</taxon>
        <taxon>Negativicutes</taxon>
        <taxon>Selenomonadales</taxon>
        <taxon>Sporomusaceae</taxon>
        <taxon>Anaerospora</taxon>
    </lineage>
</organism>
<keyword evidence="1" id="KW-0472">Membrane</keyword>